<dbReference type="EMBL" id="CP003734">
    <property type="protein sequence ID" value="AFO49028.1"/>
    <property type="molecule type" value="Genomic_DNA"/>
</dbReference>
<proteinExistence type="predicted"/>
<name>I7BC10_PSEPT</name>
<sequence>MYSIIRLPDQQDKLQGLLRAINESDYDPPDHPEYFWNRRHGYARLGVQLVEIIKQLAKFAGLPYEQPKQGEWNRDYELECTLARLRARGH</sequence>
<organism evidence="1 2">
    <name type="scientific">Pseudomonas putida (strain DOT-T1E)</name>
    <dbReference type="NCBI Taxonomy" id="1196325"/>
    <lineage>
        <taxon>Bacteria</taxon>
        <taxon>Pseudomonadati</taxon>
        <taxon>Pseudomonadota</taxon>
        <taxon>Gammaproteobacteria</taxon>
        <taxon>Pseudomonadales</taxon>
        <taxon>Pseudomonadaceae</taxon>
        <taxon>Pseudomonas</taxon>
    </lineage>
</organism>
<evidence type="ECO:0000313" key="2">
    <source>
        <dbReference type="Proteomes" id="UP000006503"/>
    </source>
</evidence>
<dbReference type="KEGG" id="ppx:T1E_3191"/>
<evidence type="ECO:0000313" key="1">
    <source>
        <dbReference type="EMBL" id="AFO49028.1"/>
    </source>
</evidence>
<dbReference type="Proteomes" id="UP000006503">
    <property type="component" value="Chromosome"/>
</dbReference>
<reference evidence="2" key="1">
    <citation type="journal article" date="2013" name="Microb. Biotechnol.">
        <title>Metabolic potential of the organic-solvent tolerant Pseudomonas putida DOT-T1E deduced from its annotated genome.</title>
        <authorList>
            <person name="Udaondo Z."/>
            <person name="Molina L."/>
            <person name="Daniels C."/>
            <person name="Gomez M.J."/>
            <person name="Molina-Henares M.A."/>
            <person name="Matilla M.A."/>
            <person name="Roca A."/>
            <person name="Fernandez M."/>
            <person name="Duque E."/>
            <person name="Segura A."/>
            <person name="Ramos J.L."/>
        </authorList>
    </citation>
    <scope>NUCLEOTIDE SEQUENCE [LARGE SCALE GENOMIC DNA]</scope>
    <source>
        <strain evidence="2">DOT-T1E</strain>
    </source>
</reference>
<protein>
    <submittedName>
        <fullName evidence="1">Uncharacterized protein</fullName>
    </submittedName>
</protein>
<gene>
    <name evidence="1" type="ordered locus">T1E_3191</name>
</gene>
<accession>I7BC10</accession>
<dbReference type="AlphaFoldDB" id="I7BC10"/>
<dbReference type="HOGENOM" id="CLU_2438512_0_0_6"/>